<evidence type="ECO:0000256" key="8">
    <source>
        <dbReference type="ARBA" id="ARBA00022573"/>
    </source>
</evidence>
<feature type="transmembrane region" description="Helical" evidence="19">
    <location>
        <begin position="212"/>
        <end position="228"/>
    </location>
</feature>
<dbReference type="EC" id="2.7.8.26" evidence="5 19"/>
<evidence type="ECO:0000256" key="11">
    <source>
        <dbReference type="ARBA" id="ARBA00022842"/>
    </source>
</evidence>
<comment type="catalytic activity">
    <reaction evidence="17 19">
        <text>alpha-ribazole + adenosylcob(III)inamide-GDP = adenosylcob(III)alamin + GMP + H(+)</text>
        <dbReference type="Rhea" id="RHEA:16049"/>
        <dbReference type="ChEBI" id="CHEBI:10329"/>
        <dbReference type="ChEBI" id="CHEBI:15378"/>
        <dbReference type="ChEBI" id="CHEBI:18408"/>
        <dbReference type="ChEBI" id="CHEBI:58115"/>
        <dbReference type="ChEBI" id="CHEBI:60487"/>
        <dbReference type="EC" id="2.7.8.26"/>
    </reaction>
</comment>
<keyword evidence="8 19" id="KW-0169">Cobalamin biosynthesis</keyword>
<dbReference type="Pfam" id="PF02654">
    <property type="entry name" value="CobS"/>
    <property type="match status" value="1"/>
</dbReference>
<keyword evidence="21" id="KW-1185">Reference proteome</keyword>
<evidence type="ECO:0000256" key="5">
    <source>
        <dbReference type="ARBA" id="ARBA00013200"/>
    </source>
</evidence>
<keyword evidence="13 19" id="KW-0472">Membrane</keyword>
<comment type="cofactor">
    <cofactor evidence="1 19">
        <name>Mg(2+)</name>
        <dbReference type="ChEBI" id="CHEBI:18420"/>
    </cofactor>
</comment>
<comment type="similarity">
    <text evidence="4 19">Belongs to the CobS family.</text>
</comment>
<keyword evidence="12 19" id="KW-1133">Transmembrane helix</keyword>
<comment type="caution">
    <text evidence="20">The sequence shown here is derived from an EMBL/GenBank/DDBJ whole genome shotgun (WGS) entry which is preliminary data.</text>
</comment>
<name>A0ABU5CMU6_9BACI</name>
<dbReference type="PANTHER" id="PTHR34148:SF1">
    <property type="entry name" value="ADENOSYLCOBINAMIDE-GDP RIBAZOLETRANSFERASE"/>
    <property type="match status" value="1"/>
</dbReference>
<feature type="transmembrane region" description="Helical" evidence="19">
    <location>
        <begin position="189"/>
        <end position="206"/>
    </location>
</feature>
<comment type="function">
    <text evidence="14 19">Joins adenosylcobinamide-GDP and alpha-ribazole to generate adenosylcobalamin (Ado-cobalamin). Also synthesizes adenosylcobalamin 5'-phosphate from adenosylcobinamide-GDP and alpha-ribazole 5'-phosphate.</text>
</comment>
<sequence length="268" mass="30623">MGKKMKSYLYGLVMTVQFFSMLPINKEVPMTAKNMERAIRVFPLFGLFIGCIYSGFAYVLLQWTPLSPLASSFFLWLLIIVLTGGIHLDGWIDASDAFFSYRDPEKRLEIMKDPRVGAFGVLSVIVLLATKFIFIYEMISQVSPSTFVFILFIPFFSRTLMGMILVLVPSAKKDGLGYMFQKACRPKSVYFYLFYIVPVLITVGIWNEKVLIIVMIMLISVIILFFFIRRKAVKWFTGITGDVVGAATEGVEVFLWMIVWLLLCYVMG</sequence>
<evidence type="ECO:0000256" key="18">
    <source>
        <dbReference type="ARBA" id="ARBA00049504"/>
    </source>
</evidence>
<evidence type="ECO:0000256" key="9">
    <source>
        <dbReference type="ARBA" id="ARBA00022679"/>
    </source>
</evidence>
<evidence type="ECO:0000256" key="3">
    <source>
        <dbReference type="ARBA" id="ARBA00004663"/>
    </source>
</evidence>
<accession>A0ABU5CMU6</accession>
<feature type="transmembrane region" description="Helical" evidence="19">
    <location>
        <begin position="240"/>
        <end position="263"/>
    </location>
</feature>
<dbReference type="RefSeq" id="WP_320378485.1">
    <property type="nucleotide sequence ID" value="NZ_JAWDIQ010000001.1"/>
</dbReference>
<comment type="subcellular location">
    <subcellularLocation>
        <location evidence="2 19">Cell membrane</location>
        <topology evidence="2 19">Multi-pass membrane protein</topology>
    </subcellularLocation>
</comment>
<comment type="pathway">
    <text evidence="3 19">Cofactor biosynthesis; adenosylcobalamin biosynthesis; adenosylcobalamin from cob(II)yrinate a,c-diamide: step 7/7.</text>
</comment>
<evidence type="ECO:0000256" key="4">
    <source>
        <dbReference type="ARBA" id="ARBA00010561"/>
    </source>
</evidence>
<dbReference type="PANTHER" id="PTHR34148">
    <property type="entry name" value="ADENOSYLCOBINAMIDE-GDP RIBAZOLETRANSFERASE"/>
    <property type="match status" value="1"/>
</dbReference>
<evidence type="ECO:0000256" key="6">
    <source>
        <dbReference type="ARBA" id="ARBA00015850"/>
    </source>
</evidence>
<evidence type="ECO:0000313" key="21">
    <source>
        <dbReference type="Proteomes" id="UP001275315"/>
    </source>
</evidence>
<evidence type="ECO:0000256" key="17">
    <source>
        <dbReference type="ARBA" id="ARBA00048623"/>
    </source>
</evidence>
<organism evidence="20 21">
    <name type="scientific">Paracerasibacillus soli</name>
    <dbReference type="NCBI Taxonomy" id="480284"/>
    <lineage>
        <taxon>Bacteria</taxon>
        <taxon>Bacillati</taxon>
        <taxon>Bacillota</taxon>
        <taxon>Bacilli</taxon>
        <taxon>Bacillales</taxon>
        <taxon>Bacillaceae</taxon>
        <taxon>Paracerasibacillus</taxon>
    </lineage>
</organism>
<keyword evidence="11 19" id="KW-0460">Magnesium</keyword>
<dbReference type="NCBIfam" id="TIGR00317">
    <property type="entry name" value="cobS"/>
    <property type="match status" value="1"/>
</dbReference>
<evidence type="ECO:0000256" key="14">
    <source>
        <dbReference type="ARBA" id="ARBA00025228"/>
    </source>
</evidence>
<reference evidence="20 21" key="1">
    <citation type="submission" date="2023-10" db="EMBL/GenBank/DDBJ databases">
        <title>Virgibacillus soli CC-YMP-6 genome.</title>
        <authorList>
            <person name="Miliotis G."/>
            <person name="Sengupta P."/>
            <person name="Hameed A."/>
            <person name="Chuvochina M."/>
            <person name="Mcdonagh F."/>
            <person name="Simpson A.C."/>
            <person name="Singh N.K."/>
            <person name="Rekha P.D."/>
            <person name="Raman K."/>
            <person name="Hugenholtz P."/>
            <person name="Venkateswaran K."/>
        </authorList>
    </citation>
    <scope>NUCLEOTIDE SEQUENCE [LARGE SCALE GENOMIC DNA]</scope>
    <source>
        <strain evidence="20 21">CC-YMP-6</strain>
    </source>
</reference>
<evidence type="ECO:0000256" key="12">
    <source>
        <dbReference type="ARBA" id="ARBA00022989"/>
    </source>
</evidence>
<keyword evidence="7 19" id="KW-1003">Cell membrane</keyword>
<evidence type="ECO:0000256" key="7">
    <source>
        <dbReference type="ARBA" id="ARBA00022475"/>
    </source>
</evidence>
<feature type="transmembrane region" description="Helical" evidence="19">
    <location>
        <begin position="41"/>
        <end position="61"/>
    </location>
</feature>
<evidence type="ECO:0000256" key="13">
    <source>
        <dbReference type="ARBA" id="ARBA00023136"/>
    </source>
</evidence>
<feature type="transmembrane region" description="Helical" evidence="19">
    <location>
        <begin position="116"/>
        <end position="135"/>
    </location>
</feature>
<dbReference type="GO" id="GO:0051073">
    <property type="term" value="F:adenosylcobinamide-GDP ribazoletransferase activity"/>
    <property type="evidence" value="ECO:0007669"/>
    <property type="project" value="UniProtKB-EC"/>
</dbReference>
<feature type="transmembrane region" description="Helical" evidence="19">
    <location>
        <begin position="147"/>
        <end position="168"/>
    </location>
</feature>
<evidence type="ECO:0000256" key="19">
    <source>
        <dbReference type="HAMAP-Rule" id="MF_00719"/>
    </source>
</evidence>
<evidence type="ECO:0000256" key="16">
    <source>
        <dbReference type="ARBA" id="ARBA00032853"/>
    </source>
</evidence>
<dbReference type="EMBL" id="JAWDIQ010000001">
    <property type="protein sequence ID" value="MDY0407692.1"/>
    <property type="molecule type" value="Genomic_DNA"/>
</dbReference>
<evidence type="ECO:0000256" key="10">
    <source>
        <dbReference type="ARBA" id="ARBA00022692"/>
    </source>
</evidence>
<proteinExistence type="inferred from homology"/>
<evidence type="ECO:0000256" key="15">
    <source>
        <dbReference type="ARBA" id="ARBA00032605"/>
    </source>
</evidence>
<evidence type="ECO:0000256" key="2">
    <source>
        <dbReference type="ARBA" id="ARBA00004651"/>
    </source>
</evidence>
<protein>
    <recommendedName>
        <fullName evidence="6 19">Adenosylcobinamide-GDP ribazoletransferase</fullName>
        <ecNumber evidence="5 19">2.7.8.26</ecNumber>
    </recommendedName>
    <alternativeName>
        <fullName evidence="16 19">Cobalamin synthase</fullName>
    </alternativeName>
    <alternativeName>
        <fullName evidence="15 19">Cobalamin-5'-phosphate synthase</fullName>
    </alternativeName>
</protein>
<comment type="catalytic activity">
    <reaction evidence="18 19">
        <text>alpha-ribazole 5'-phosphate + adenosylcob(III)inamide-GDP = adenosylcob(III)alamin 5'-phosphate + GMP + H(+)</text>
        <dbReference type="Rhea" id="RHEA:23560"/>
        <dbReference type="ChEBI" id="CHEBI:15378"/>
        <dbReference type="ChEBI" id="CHEBI:57918"/>
        <dbReference type="ChEBI" id="CHEBI:58115"/>
        <dbReference type="ChEBI" id="CHEBI:60487"/>
        <dbReference type="ChEBI" id="CHEBI:60493"/>
        <dbReference type="EC" id="2.7.8.26"/>
    </reaction>
</comment>
<dbReference type="InterPro" id="IPR003805">
    <property type="entry name" value="CobS"/>
</dbReference>
<evidence type="ECO:0000256" key="1">
    <source>
        <dbReference type="ARBA" id="ARBA00001946"/>
    </source>
</evidence>
<evidence type="ECO:0000313" key="20">
    <source>
        <dbReference type="EMBL" id="MDY0407692.1"/>
    </source>
</evidence>
<gene>
    <name evidence="19 20" type="primary">cobS</name>
    <name evidence="20" type="ORF">RWD45_02555</name>
</gene>
<feature type="transmembrane region" description="Helical" evidence="19">
    <location>
        <begin position="73"/>
        <end position="92"/>
    </location>
</feature>
<dbReference type="HAMAP" id="MF_00719">
    <property type="entry name" value="CobS"/>
    <property type="match status" value="1"/>
</dbReference>
<dbReference type="Proteomes" id="UP001275315">
    <property type="component" value="Unassembled WGS sequence"/>
</dbReference>
<keyword evidence="9 19" id="KW-0808">Transferase</keyword>
<keyword evidence="10 19" id="KW-0812">Transmembrane</keyword>